<sequence>MSLFSHLPLPADVLDVSSDTHGTASRELDFDGLVAIAAEHERSAIGRLLAGGRGSASLSGVQRRPATRPRLPSDSFLVNALPYPRISSSAPCLSPREHPSIMDELSIGSEDWEGLWVQYPEDDAPSTRSPSPPSFSAWDSALAYPTLEHHVPALGSAYTPDSPPALSPDQEPENRMQEIERARRIQECLDALSHMGVYTTLTPLPWWPSLPAELLPLAPTLSLGTEYDAPAAPEAAASGESVDGEVDCVGPGPAKRGRSEDGEGDVSTKRSRLVIACDSS</sequence>
<evidence type="ECO:0000313" key="1">
    <source>
        <dbReference type="EMBL" id="KAI0049903.1"/>
    </source>
</evidence>
<reference evidence="1" key="1">
    <citation type="submission" date="2021-02" db="EMBL/GenBank/DDBJ databases">
        <authorList>
            <consortium name="DOE Joint Genome Institute"/>
            <person name="Ahrendt S."/>
            <person name="Looney B.P."/>
            <person name="Miyauchi S."/>
            <person name="Morin E."/>
            <person name="Drula E."/>
            <person name="Courty P.E."/>
            <person name="Chicoki N."/>
            <person name="Fauchery L."/>
            <person name="Kohler A."/>
            <person name="Kuo A."/>
            <person name="Labutti K."/>
            <person name="Pangilinan J."/>
            <person name="Lipzen A."/>
            <person name="Riley R."/>
            <person name="Andreopoulos W."/>
            <person name="He G."/>
            <person name="Johnson J."/>
            <person name="Barry K.W."/>
            <person name="Grigoriev I.V."/>
            <person name="Nagy L."/>
            <person name="Hibbett D."/>
            <person name="Henrissat B."/>
            <person name="Matheny P.B."/>
            <person name="Labbe J."/>
            <person name="Martin F."/>
        </authorList>
    </citation>
    <scope>NUCLEOTIDE SEQUENCE</scope>
    <source>
        <strain evidence="1">FP105234-sp</strain>
    </source>
</reference>
<protein>
    <submittedName>
        <fullName evidence="1">Uncharacterized protein</fullName>
    </submittedName>
</protein>
<gene>
    <name evidence="1" type="ORF">FA95DRAFT_1603919</name>
</gene>
<accession>A0ACB8S0E2</accession>
<evidence type="ECO:0000313" key="2">
    <source>
        <dbReference type="Proteomes" id="UP000814033"/>
    </source>
</evidence>
<proteinExistence type="predicted"/>
<dbReference type="EMBL" id="MU275867">
    <property type="protein sequence ID" value="KAI0049903.1"/>
    <property type="molecule type" value="Genomic_DNA"/>
</dbReference>
<name>A0ACB8S0E2_9AGAM</name>
<dbReference type="Proteomes" id="UP000814033">
    <property type="component" value="Unassembled WGS sequence"/>
</dbReference>
<organism evidence="1 2">
    <name type="scientific">Auriscalpium vulgare</name>
    <dbReference type="NCBI Taxonomy" id="40419"/>
    <lineage>
        <taxon>Eukaryota</taxon>
        <taxon>Fungi</taxon>
        <taxon>Dikarya</taxon>
        <taxon>Basidiomycota</taxon>
        <taxon>Agaricomycotina</taxon>
        <taxon>Agaricomycetes</taxon>
        <taxon>Russulales</taxon>
        <taxon>Auriscalpiaceae</taxon>
        <taxon>Auriscalpium</taxon>
    </lineage>
</organism>
<comment type="caution">
    <text evidence="1">The sequence shown here is derived from an EMBL/GenBank/DDBJ whole genome shotgun (WGS) entry which is preliminary data.</text>
</comment>
<keyword evidence="2" id="KW-1185">Reference proteome</keyword>
<reference evidence="1" key="2">
    <citation type="journal article" date="2022" name="New Phytol.">
        <title>Evolutionary transition to the ectomycorrhizal habit in the genomes of a hyperdiverse lineage of mushroom-forming fungi.</title>
        <authorList>
            <person name="Looney B."/>
            <person name="Miyauchi S."/>
            <person name="Morin E."/>
            <person name="Drula E."/>
            <person name="Courty P.E."/>
            <person name="Kohler A."/>
            <person name="Kuo A."/>
            <person name="LaButti K."/>
            <person name="Pangilinan J."/>
            <person name="Lipzen A."/>
            <person name="Riley R."/>
            <person name="Andreopoulos W."/>
            <person name="He G."/>
            <person name="Johnson J."/>
            <person name="Nolan M."/>
            <person name="Tritt A."/>
            <person name="Barry K.W."/>
            <person name="Grigoriev I.V."/>
            <person name="Nagy L.G."/>
            <person name="Hibbett D."/>
            <person name="Henrissat B."/>
            <person name="Matheny P.B."/>
            <person name="Labbe J."/>
            <person name="Martin F.M."/>
        </authorList>
    </citation>
    <scope>NUCLEOTIDE SEQUENCE</scope>
    <source>
        <strain evidence="1">FP105234-sp</strain>
    </source>
</reference>